<proteinExistence type="predicted"/>
<evidence type="ECO:0000313" key="2">
    <source>
        <dbReference type="Proteomes" id="UP000003477"/>
    </source>
</evidence>
<evidence type="ECO:0000313" key="1">
    <source>
        <dbReference type="EMBL" id="EHJ12118.1"/>
    </source>
</evidence>
<comment type="caution">
    <text evidence="1">The sequence shown here is derived from an EMBL/GenBank/DDBJ whole genome shotgun (WGS) entry which is preliminary data.</text>
</comment>
<name>G5J6S4_CROWT</name>
<gene>
    <name evidence="1" type="ORF">CWATWH0003_3171</name>
</gene>
<dbReference type="EMBL" id="AESD01000469">
    <property type="protein sequence ID" value="EHJ12118.1"/>
    <property type="molecule type" value="Genomic_DNA"/>
</dbReference>
<dbReference type="Proteomes" id="UP000003477">
    <property type="component" value="Unassembled WGS sequence"/>
</dbReference>
<protein>
    <submittedName>
        <fullName evidence="1">Uncharacterized protein</fullName>
    </submittedName>
</protein>
<sequence length="39" mass="4702">MKPLYKTGHYCSLNYVKYTGNHNHFSYYFSRLWLVSLGL</sequence>
<accession>G5J6S4</accession>
<dbReference type="PATRIC" id="fig|423471.3.peg.2982"/>
<organism evidence="1 2">
    <name type="scientific">Crocosphaera watsonii WH 0003</name>
    <dbReference type="NCBI Taxonomy" id="423471"/>
    <lineage>
        <taxon>Bacteria</taxon>
        <taxon>Bacillati</taxon>
        <taxon>Cyanobacteriota</taxon>
        <taxon>Cyanophyceae</taxon>
        <taxon>Oscillatoriophycideae</taxon>
        <taxon>Chroococcales</taxon>
        <taxon>Aphanothecaceae</taxon>
        <taxon>Crocosphaera</taxon>
    </lineage>
</organism>
<reference evidence="1 2" key="1">
    <citation type="journal article" date="2011" name="Front. Microbiol.">
        <title>Two Strains of Crocosphaera watsonii with Highly Conserved Genomes are Distinguished by Strain-Specific Features.</title>
        <authorList>
            <person name="Bench S.R."/>
            <person name="Ilikchyan I.N."/>
            <person name="Tripp H.J."/>
            <person name="Zehr J.P."/>
        </authorList>
    </citation>
    <scope>NUCLEOTIDE SEQUENCE [LARGE SCALE GENOMIC DNA]</scope>
    <source>
        <strain evidence="1 2">WH 0003</strain>
    </source>
</reference>
<dbReference type="AlphaFoldDB" id="G5J6S4"/>